<organism evidence="2 3">
    <name type="scientific">Plakobranchus ocellatus</name>
    <dbReference type="NCBI Taxonomy" id="259542"/>
    <lineage>
        <taxon>Eukaryota</taxon>
        <taxon>Metazoa</taxon>
        <taxon>Spiralia</taxon>
        <taxon>Lophotrochozoa</taxon>
        <taxon>Mollusca</taxon>
        <taxon>Gastropoda</taxon>
        <taxon>Heterobranchia</taxon>
        <taxon>Euthyneura</taxon>
        <taxon>Panpulmonata</taxon>
        <taxon>Sacoglossa</taxon>
        <taxon>Placobranchoidea</taxon>
        <taxon>Plakobranchidae</taxon>
        <taxon>Plakobranchus</taxon>
    </lineage>
</organism>
<reference evidence="2 3" key="1">
    <citation type="journal article" date="2021" name="Elife">
        <title>Chloroplast acquisition without the gene transfer in kleptoplastic sea slugs, Plakobranchus ocellatus.</title>
        <authorList>
            <person name="Maeda T."/>
            <person name="Takahashi S."/>
            <person name="Yoshida T."/>
            <person name="Shimamura S."/>
            <person name="Takaki Y."/>
            <person name="Nagai Y."/>
            <person name="Toyoda A."/>
            <person name="Suzuki Y."/>
            <person name="Arimoto A."/>
            <person name="Ishii H."/>
            <person name="Satoh N."/>
            <person name="Nishiyama T."/>
            <person name="Hasebe M."/>
            <person name="Maruyama T."/>
            <person name="Minagawa J."/>
            <person name="Obokata J."/>
            <person name="Shigenobu S."/>
        </authorList>
    </citation>
    <scope>NUCLEOTIDE SEQUENCE [LARGE SCALE GENOMIC DNA]</scope>
</reference>
<dbReference type="Proteomes" id="UP000735302">
    <property type="component" value="Unassembled WGS sequence"/>
</dbReference>
<dbReference type="PANTHER" id="PTHR47326">
    <property type="entry name" value="TRANSPOSABLE ELEMENT TC3 TRANSPOSASE-LIKE PROTEIN"/>
    <property type="match status" value="1"/>
</dbReference>
<dbReference type="Gene3D" id="3.30.420.10">
    <property type="entry name" value="Ribonuclease H-like superfamily/Ribonuclease H"/>
    <property type="match status" value="1"/>
</dbReference>
<dbReference type="InterPro" id="IPR036397">
    <property type="entry name" value="RNaseH_sf"/>
</dbReference>
<dbReference type="GO" id="GO:0003676">
    <property type="term" value="F:nucleic acid binding"/>
    <property type="evidence" value="ECO:0007669"/>
    <property type="project" value="InterPro"/>
</dbReference>
<accession>A0AAV3Y9K1</accession>
<dbReference type="Pfam" id="PF16087">
    <property type="entry name" value="DUF4817"/>
    <property type="match status" value="1"/>
</dbReference>
<gene>
    <name evidence="2" type="ORF">PoB_000529200</name>
</gene>
<dbReference type="EMBL" id="BLXT01000600">
    <property type="protein sequence ID" value="GFN78786.1"/>
    <property type="molecule type" value="Genomic_DNA"/>
</dbReference>
<proteinExistence type="predicted"/>
<sequence>MFWTNRQKIFSLETYFATKSYQSVQIQFRKRFHCRNFLSKSTIVSWVKKFREHGTVVDLCSKATGATYSGRKKSARTEENIAAVRDSVGRSPRKSVCRRSQELGMTRESLRRVLTSDLHLYPYKIQIKQKLTDADKEKRVTMCEWFYNVLENDENFLENVWFSDEAHFLLSGHVNSKNNVFWGSQVPDLVLQRPLHSVKCTAWVAISKHGIIAPFWFEDDDGRSQTINKERYMAVLNKYWVSLGRQRGVVRASQWFQQDGATPHTANETIAWLRQRFEERLLSRRCDVEWAPHSPDLNPPDFYLWGFLKDNVYQGNPQTIEEVKTAITAKIRAIPKEECVKVIQNFARRVQVCLQRNGGHLEHILGKP</sequence>
<keyword evidence="3" id="KW-1185">Reference proteome</keyword>
<dbReference type="InterPro" id="IPR032135">
    <property type="entry name" value="DUF4817"/>
</dbReference>
<comment type="caution">
    <text evidence="2">The sequence shown here is derived from an EMBL/GenBank/DDBJ whole genome shotgun (WGS) entry which is preliminary data.</text>
</comment>
<evidence type="ECO:0000313" key="2">
    <source>
        <dbReference type="EMBL" id="GFN78786.1"/>
    </source>
</evidence>
<dbReference type="PANTHER" id="PTHR47326:SF1">
    <property type="entry name" value="HTH PSQ-TYPE DOMAIN-CONTAINING PROTEIN"/>
    <property type="match status" value="1"/>
</dbReference>
<protein>
    <submittedName>
        <fullName evidence="2">Transposable element tc3 transposase</fullName>
    </submittedName>
</protein>
<evidence type="ECO:0000259" key="1">
    <source>
        <dbReference type="Pfam" id="PF16087"/>
    </source>
</evidence>
<name>A0AAV3Y9K1_9GAST</name>
<feature type="domain" description="DUF4817" evidence="1">
    <location>
        <begin position="6"/>
        <end position="56"/>
    </location>
</feature>
<dbReference type="AlphaFoldDB" id="A0AAV3Y9K1"/>
<evidence type="ECO:0000313" key="3">
    <source>
        <dbReference type="Proteomes" id="UP000735302"/>
    </source>
</evidence>